<evidence type="ECO:0000256" key="2">
    <source>
        <dbReference type="SAM" id="Phobius"/>
    </source>
</evidence>
<feature type="region of interest" description="Disordered" evidence="1">
    <location>
        <begin position="519"/>
        <end position="540"/>
    </location>
</feature>
<feature type="transmembrane region" description="Helical" evidence="2">
    <location>
        <begin position="62"/>
        <end position="85"/>
    </location>
</feature>
<evidence type="ECO:0000256" key="1">
    <source>
        <dbReference type="SAM" id="MobiDB-lite"/>
    </source>
</evidence>
<name>A0ABT3TBT4_9GAMM</name>
<dbReference type="Proteomes" id="UP001143362">
    <property type="component" value="Unassembled WGS sequence"/>
</dbReference>
<accession>A0ABT3TBT4</accession>
<feature type="compositionally biased region" description="Low complexity" evidence="1">
    <location>
        <begin position="531"/>
        <end position="540"/>
    </location>
</feature>
<dbReference type="InterPro" id="IPR036465">
    <property type="entry name" value="vWFA_dom_sf"/>
</dbReference>
<dbReference type="SUPFAM" id="SSF48452">
    <property type="entry name" value="TPR-like"/>
    <property type="match status" value="1"/>
</dbReference>
<proteinExistence type="predicted"/>
<dbReference type="SMART" id="SM00327">
    <property type="entry name" value="VWA"/>
    <property type="match status" value="1"/>
</dbReference>
<feature type="transmembrane region" description="Helical" evidence="2">
    <location>
        <begin position="12"/>
        <end position="31"/>
    </location>
</feature>
<protein>
    <submittedName>
        <fullName evidence="4">VWA domain-containing protein</fullName>
    </submittedName>
</protein>
<dbReference type="InterPro" id="IPR002035">
    <property type="entry name" value="VWF_A"/>
</dbReference>
<dbReference type="InterPro" id="IPR050768">
    <property type="entry name" value="UPF0353/GerABKA_families"/>
</dbReference>
<dbReference type="Gene3D" id="1.25.40.10">
    <property type="entry name" value="Tetratricopeptide repeat domain"/>
    <property type="match status" value="1"/>
</dbReference>
<keyword evidence="5" id="KW-1185">Reference proteome</keyword>
<feature type="domain" description="VWFA" evidence="3">
    <location>
        <begin position="98"/>
        <end position="277"/>
    </location>
</feature>
<dbReference type="Pfam" id="PF13519">
    <property type="entry name" value="VWA_2"/>
    <property type="match status" value="1"/>
</dbReference>
<dbReference type="Gene3D" id="3.40.50.410">
    <property type="entry name" value="von Willebrand factor, type A domain"/>
    <property type="match status" value="1"/>
</dbReference>
<sequence length="540" mass="60850">MQLEQFIENFHFLRPAWLFLLLPIIGISALLRRQQDETRGWQAIIAPHLLEALRVRQYRSHWFNPASLSLLLMGLLVLILMGPSWQQQPSPLARDEAALVIALDVSASMEYRDVQPTRLKRAKQKISDLLEQRSGSRTALIAYAGSAHTVLPLTDDVQILNQYLSAIEPDVMPRAGKFAEYVLPLLTQVTGDESLPTTILLLTDGVSNESVQAFSNYFDNSPYQLLVWGIGAETAAEESPYPALEITALKQLASAGSGHYIDLTVDQADVKNVLRRIDSWYVISDDEAVPWQDGGYWLLFPALAIFALWFRKGWTLQWCLPWLLLGLLAQPQQAVASEHWFADLWLTPQQQGRLLLKRGDYRAAAQRFNDPAWKALAYYYAEEFTLAAEYYSRIDSETARFNRANALAQSQNYLPAVRLYQEILDDNPSNAAALRNRDIVQQIIDAINLMSQSQQEEAGEGSKELGESDPERAEGAERISFEKAELVSYSAEEILQDPKIAEMWMRGVQRDPAQFLAIKFSMQEQPPAPAQLPAATEATP</sequence>
<keyword evidence="2" id="KW-1133">Transmembrane helix</keyword>
<dbReference type="PANTHER" id="PTHR22550:SF14">
    <property type="entry name" value="VWFA DOMAIN-CONTAINING PROTEIN"/>
    <property type="match status" value="1"/>
</dbReference>
<feature type="region of interest" description="Disordered" evidence="1">
    <location>
        <begin position="452"/>
        <end position="475"/>
    </location>
</feature>
<evidence type="ECO:0000259" key="3">
    <source>
        <dbReference type="PROSITE" id="PS50234"/>
    </source>
</evidence>
<keyword evidence="2" id="KW-0812">Transmembrane</keyword>
<reference evidence="4" key="1">
    <citation type="submission" date="2019-02" db="EMBL/GenBank/DDBJ databases">
        <authorList>
            <person name="Li S.-H."/>
        </authorList>
    </citation>
    <scope>NUCLEOTIDE SEQUENCE</scope>
    <source>
        <strain evidence="4">IMCC14734</strain>
    </source>
</reference>
<feature type="compositionally biased region" description="Basic and acidic residues" evidence="1">
    <location>
        <begin position="460"/>
        <end position="475"/>
    </location>
</feature>
<dbReference type="EMBL" id="SHNN01000001">
    <property type="protein sequence ID" value="MCX2979720.1"/>
    <property type="molecule type" value="Genomic_DNA"/>
</dbReference>
<comment type="caution">
    <text evidence="4">The sequence shown here is derived from an EMBL/GenBank/DDBJ whole genome shotgun (WGS) entry which is preliminary data.</text>
</comment>
<dbReference type="PANTHER" id="PTHR22550">
    <property type="entry name" value="SPORE GERMINATION PROTEIN"/>
    <property type="match status" value="1"/>
</dbReference>
<dbReference type="PROSITE" id="PS50234">
    <property type="entry name" value="VWFA"/>
    <property type="match status" value="1"/>
</dbReference>
<evidence type="ECO:0000313" key="4">
    <source>
        <dbReference type="EMBL" id="MCX2979720.1"/>
    </source>
</evidence>
<organism evidence="4 5">
    <name type="scientific">Candidatus Litorirhabdus singularis</name>
    <dbReference type="NCBI Taxonomy" id="2518993"/>
    <lineage>
        <taxon>Bacteria</taxon>
        <taxon>Pseudomonadati</taxon>
        <taxon>Pseudomonadota</taxon>
        <taxon>Gammaproteobacteria</taxon>
        <taxon>Cellvibrionales</taxon>
        <taxon>Halieaceae</taxon>
        <taxon>Candidatus Litorirhabdus</taxon>
    </lineage>
</organism>
<keyword evidence="2" id="KW-0472">Membrane</keyword>
<dbReference type="RefSeq" id="WP_279243719.1">
    <property type="nucleotide sequence ID" value="NZ_SHNN01000001.1"/>
</dbReference>
<gene>
    <name evidence="4" type="ORF">EYC98_02455</name>
</gene>
<evidence type="ECO:0000313" key="5">
    <source>
        <dbReference type="Proteomes" id="UP001143362"/>
    </source>
</evidence>
<dbReference type="InterPro" id="IPR011990">
    <property type="entry name" value="TPR-like_helical_dom_sf"/>
</dbReference>
<dbReference type="SUPFAM" id="SSF53300">
    <property type="entry name" value="vWA-like"/>
    <property type="match status" value="1"/>
</dbReference>